<dbReference type="AlphaFoldDB" id="D8M7F7"/>
<dbReference type="RefSeq" id="XP_012898044.1">
    <property type="nucleotide sequence ID" value="XM_013042590.1"/>
</dbReference>
<dbReference type="PANTHER" id="PTHR42749:SF1">
    <property type="entry name" value="CELL SHAPE-DETERMINING PROTEIN MREB"/>
    <property type="match status" value="1"/>
</dbReference>
<dbReference type="GO" id="GO:0140662">
    <property type="term" value="F:ATP-dependent protein folding chaperone"/>
    <property type="evidence" value="ECO:0007669"/>
    <property type="project" value="InterPro"/>
</dbReference>
<sequence>MNNSGIKCNGVTGIDFGATSVKACVRTQNGLTLVRPNGADILFSEISICKNRMIPGMHQNGYFISNIKEELAKVDSNGKDDYKMVINFGYTTSSLYTMDIIAEIVKYVYDSASTITGVKDMKASITYPTTFSRYSVQQLINSIELGGFEVISVYPEPIAAAYSIIHGLMQNPFKTMQEFGSEFNIIVYDFGGYTFDCSAIHMHDKQFDLIDHYCEAYTGCYYLSQEIVQEANPKLSGKELLEQTRECMKMINNTKNMIYLNGVTISTEISKKHILKYVKKTEVLIDALLNQLDRKLKTVLFFVGGMCTCPIVRNEIREHYPNLQITEQNTFLYDVSQGAFLLGESIINSHDIKFDMEKCSPPQDPLPYNIVVTIGGNEKLLRRTDANETSEVCQFCLDIRPNGPSRVRVQCFYDHPHRKNDAYIINESFIVVDAIQIVFKCWIDKVNIVHIVSECSKVVYKKSYQGFAIQHISDDMREAHKKRVEESVAAFKLSESERRKRMGASRN</sequence>
<evidence type="ECO:0000256" key="1">
    <source>
        <dbReference type="ARBA" id="ARBA00022741"/>
    </source>
</evidence>
<dbReference type="GO" id="GO:0005524">
    <property type="term" value="F:ATP binding"/>
    <property type="evidence" value="ECO:0007669"/>
    <property type="project" value="UniProtKB-KW"/>
</dbReference>
<keyword evidence="2" id="KW-0067">ATP-binding</keyword>
<protein>
    <submittedName>
        <fullName evidence="3">Uncharacterized protein</fullName>
    </submittedName>
</protein>
<dbReference type="InParanoid" id="D8M7F7"/>
<dbReference type="GeneID" id="24922836"/>
<dbReference type="Proteomes" id="UP000008312">
    <property type="component" value="Unassembled WGS sequence"/>
</dbReference>
<proteinExistence type="predicted"/>
<name>D8M7F7_BLAHO</name>
<dbReference type="SUPFAM" id="SSF53067">
    <property type="entry name" value="Actin-like ATPase domain"/>
    <property type="match status" value="2"/>
</dbReference>
<organism evidence="3">
    <name type="scientific">Blastocystis hominis</name>
    <dbReference type="NCBI Taxonomy" id="12968"/>
    <lineage>
        <taxon>Eukaryota</taxon>
        <taxon>Sar</taxon>
        <taxon>Stramenopiles</taxon>
        <taxon>Bigyra</taxon>
        <taxon>Opalozoa</taxon>
        <taxon>Opalinata</taxon>
        <taxon>Blastocystidae</taxon>
        <taxon>Blastocystis</taxon>
    </lineage>
</organism>
<gene>
    <name evidence="3" type="ORF">GSBLH_T00006712001</name>
</gene>
<evidence type="ECO:0000256" key="2">
    <source>
        <dbReference type="ARBA" id="ARBA00022840"/>
    </source>
</evidence>
<reference evidence="3" key="1">
    <citation type="submission" date="2010-02" db="EMBL/GenBank/DDBJ databases">
        <title>Sequencing and annotation of the Blastocystis hominis genome.</title>
        <authorList>
            <person name="Wincker P."/>
        </authorList>
    </citation>
    <scope>NUCLEOTIDE SEQUENCE</scope>
    <source>
        <strain evidence="3">Singapore isolate B</strain>
    </source>
</reference>
<dbReference type="Gene3D" id="3.30.420.40">
    <property type="match status" value="2"/>
</dbReference>
<dbReference type="Pfam" id="PF00012">
    <property type="entry name" value="HSP70"/>
    <property type="match status" value="1"/>
</dbReference>
<dbReference type="EMBL" id="FN668672">
    <property type="protein sequence ID" value="CBK23996.2"/>
    <property type="molecule type" value="Genomic_DNA"/>
</dbReference>
<evidence type="ECO:0000313" key="3">
    <source>
        <dbReference type="EMBL" id="CBK23996.2"/>
    </source>
</evidence>
<dbReference type="InterPro" id="IPR043129">
    <property type="entry name" value="ATPase_NBD"/>
</dbReference>
<dbReference type="InterPro" id="IPR013126">
    <property type="entry name" value="Hsp_70_fam"/>
</dbReference>
<dbReference type="Gene3D" id="3.90.640.10">
    <property type="entry name" value="Actin, Chain A, domain 4"/>
    <property type="match status" value="1"/>
</dbReference>
<accession>D8M7F7</accession>
<keyword evidence="1" id="KW-0547">Nucleotide-binding</keyword>
<evidence type="ECO:0000313" key="4">
    <source>
        <dbReference type="Proteomes" id="UP000008312"/>
    </source>
</evidence>
<dbReference type="PANTHER" id="PTHR42749">
    <property type="entry name" value="CELL SHAPE-DETERMINING PROTEIN MREB"/>
    <property type="match status" value="1"/>
</dbReference>
<keyword evidence="4" id="KW-1185">Reference proteome</keyword>